<evidence type="ECO:0000256" key="5">
    <source>
        <dbReference type="ARBA" id="ARBA00023242"/>
    </source>
</evidence>
<dbReference type="AlphaFoldDB" id="A0AA38YCL6"/>
<sequence>MHFSSPEASENRPPSRAQTVDSTTSMPTLRQTSQAVTPDEPPCATATVNYAQYYPREVFCESQDSTEPTVLEGGHLGDPLIRTDTLTGPRLLYKVSDMPSRVWTSTLMENWLNYVHPLMPIVPQRWLMPREGYTVPTILLKSVFLSGGRTSATFSPALCKEYYLSAKAMVHDQYEKNPIINIVAACLLGWYNQASPWAVTHDSSRYWLHFASNIVYQVGLHREVVGELQSSYKRKLWWTLVARDCLVACGHGRPRIFDLRYSNRPCISIEDFEPGDKHAATFVVYVRLCLIIGDLCEGYQQGRKQLARLGADVKHRLLSWLKDLPPHLRYFDATAQFRETADNFILRQVFAIYLATVTLLSKAEPRPVGSVSPVALRASSFLATLLEGFLARDEAARLPAMFTFYTLAAAIPQVAARKYKRLRPAIELDLQIFEDALTALSTKWPSAASRVTTLRALRAKEPCTCAAGEETPTLTDVEDRLLFKDFDTKACRLWTYIRDDRATTTRRAADEVAELASVTENEFSTETCARLEMLDYAFQGSPSSSSWEALPAQEISTGLSDDLGSQWPEDNFWNDPSLDFSDTLGSWLFADESFPDLGG</sequence>
<evidence type="ECO:0000313" key="8">
    <source>
        <dbReference type="EMBL" id="KAJ9643835.1"/>
    </source>
</evidence>
<feature type="region of interest" description="Disordered" evidence="6">
    <location>
        <begin position="1"/>
        <end position="42"/>
    </location>
</feature>
<protein>
    <recommendedName>
        <fullName evidence="7">Xylanolytic transcriptional activator regulatory domain-containing protein</fullName>
    </recommendedName>
</protein>
<dbReference type="InterPro" id="IPR052073">
    <property type="entry name" value="Amide_Lactam_Regulators"/>
</dbReference>
<keyword evidence="4" id="KW-0804">Transcription</keyword>
<dbReference type="GO" id="GO:0006351">
    <property type="term" value="P:DNA-templated transcription"/>
    <property type="evidence" value="ECO:0007669"/>
    <property type="project" value="InterPro"/>
</dbReference>
<dbReference type="GO" id="GO:0008270">
    <property type="term" value="F:zinc ion binding"/>
    <property type="evidence" value="ECO:0007669"/>
    <property type="project" value="InterPro"/>
</dbReference>
<organism evidence="8 9">
    <name type="scientific">Knufia peltigerae</name>
    <dbReference type="NCBI Taxonomy" id="1002370"/>
    <lineage>
        <taxon>Eukaryota</taxon>
        <taxon>Fungi</taxon>
        <taxon>Dikarya</taxon>
        <taxon>Ascomycota</taxon>
        <taxon>Pezizomycotina</taxon>
        <taxon>Eurotiomycetes</taxon>
        <taxon>Chaetothyriomycetidae</taxon>
        <taxon>Chaetothyriales</taxon>
        <taxon>Trichomeriaceae</taxon>
        <taxon>Knufia</taxon>
    </lineage>
</organism>
<keyword evidence="2" id="KW-0805">Transcription regulation</keyword>
<evidence type="ECO:0000256" key="4">
    <source>
        <dbReference type="ARBA" id="ARBA00023163"/>
    </source>
</evidence>
<dbReference type="SMART" id="SM00906">
    <property type="entry name" value="Fungal_trans"/>
    <property type="match status" value="1"/>
</dbReference>
<evidence type="ECO:0000256" key="1">
    <source>
        <dbReference type="ARBA" id="ARBA00022833"/>
    </source>
</evidence>
<evidence type="ECO:0000256" key="6">
    <source>
        <dbReference type="SAM" id="MobiDB-lite"/>
    </source>
</evidence>
<evidence type="ECO:0000313" key="9">
    <source>
        <dbReference type="Proteomes" id="UP001172681"/>
    </source>
</evidence>
<dbReference type="InterPro" id="IPR007219">
    <property type="entry name" value="XnlR_reg_dom"/>
</dbReference>
<accession>A0AA38YCL6</accession>
<comment type="caution">
    <text evidence="8">The sequence shown here is derived from an EMBL/GenBank/DDBJ whole genome shotgun (WGS) entry which is preliminary data.</text>
</comment>
<keyword evidence="5" id="KW-0539">Nucleus</keyword>
<evidence type="ECO:0000259" key="7">
    <source>
        <dbReference type="SMART" id="SM00906"/>
    </source>
</evidence>
<dbReference type="EMBL" id="JAPDRN010000007">
    <property type="protein sequence ID" value="KAJ9643835.1"/>
    <property type="molecule type" value="Genomic_DNA"/>
</dbReference>
<evidence type="ECO:0000256" key="3">
    <source>
        <dbReference type="ARBA" id="ARBA00023125"/>
    </source>
</evidence>
<dbReference type="PANTHER" id="PTHR47171">
    <property type="entry name" value="FARA-RELATED"/>
    <property type="match status" value="1"/>
</dbReference>
<keyword evidence="3" id="KW-0238">DNA-binding</keyword>
<dbReference type="PANTHER" id="PTHR47171:SF2">
    <property type="entry name" value="TRANSCRIPTION FACTOR, PUTATIVE-RELATED"/>
    <property type="match status" value="1"/>
</dbReference>
<keyword evidence="1" id="KW-0862">Zinc</keyword>
<gene>
    <name evidence="8" type="ORF">H2204_001980</name>
</gene>
<reference evidence="8" key="1">
    <citation type="submission" date="2022-10" db="EMBL/GenBank/DDBJ databases">
        <title>Culturing micro-colonial fungi from biological soil crusts in the Mojave desert and describing Neophaeococcomyces mojavensis, and introducing the new genera and species Taxawa tesnikishii.</title>
        <authorList>
            <person name="Kurbessoian T."/>
            <person name="Stajich J.E."/>
        </authorList>
    </citation>
    <scope>NUCLEOTIDE SEQUENCE</scope>
    <source>
        <strain evidence="8">TK_35</strain>
    </source>
</reference>
<proteinExistence type="predicted"/>
<dbReference type="CDD" id="cd12148">
    <property type="entry name" value="fungal_TF_MHR"/>
    <property type="match status" value="1"/>
</dbReference>
<feature type="compositionally biased region" description="Polar residues" evidence="6">
    <location>
        <begin position="16"/>
        <end position="36"/>
    </location>
</feature>
<keyword evidence="9" id="KW-1185">Reference proteome</keyword>
<dbReference type="Proteomes" id="UP001172681">
    <property type="component" value="Unassembled WGS sequence"/>
</dbReference>
<evidence type="ECO:0000256" key="2">
    <source>
        <dbReference type="ARBA" id="ARBA00023015"/>
    </source>
</evidence>
<dbReference type="GO" id="GO:0003677">
    <property type="term" value="F:DNA binding"/>
    <property type="evidence" value="ECO:0007669"/>
    <property type="project" value="UniProtKB-KW"/>
</dbReference>
<name>A0AA38YCL6_9EURO</name>
<feature type="domain" description="Xylanolytic transcriptional activator regulatory" evidence="7">
    <location>
        <begin position="204"/>
        <end position="272"/>
    </location>
</feature>